<gene>
    <name evidence="1" type="ORF">L6164_021148</name>
</gene>
<evidence type="ECO:0000313" key="1">
    <source>
        <dbReference type="EMBL" id="KAI4328822.1"/>
    </source>
</evidence>
<sequence>MTEFSCLMDAVQSAIKLTVLLLFLGSGFIWIMMPTNIYRQKWLPKITTQTSSTYFGAQGVMLLLFTFPILFISALGCIYLFTAYLYLAKRANDSNMGSSNGKKKQGPPLWKKPMLVRGPLGIVSGTELAFLIMFIALLVWSFSTYLPNIKITPKLAVEDHEKLFHMKLGLNLYEAHMLKWDKIGISNVAGELSLLSGLLLWVATIPGIRRKLFELFFYTHHLYILFVVLFIFRVGISYACIMLPGFYLFMVDYLSKLEPEKLSVVIKSEGSWSQKLYQMLSSTSSVDRLNVSVEGPYGPASTNYLRPDLPTSGIPSDISNLQLQIEAYITRDREPKSDSSNIQARSIWFKPYATDSPISAIGSKQLALAWCSVLWNKKHNAMEAKQIQNMASTPATSPASMIYNEDRELESLRQQSLVHVTNVHYGGRPNLKKMLSELEGASVGVMASGPKKMRQEVAAICSSGLHFESISFSW</sequence>
<dbReference type="EMBL" id="CM039433">
    <property type="protein sequence ID" value="KAI4328822.1"/>
    <property type="molecule type" value="Genomic_DNA"/>
</dbReference>
<reference evidence="1 2" key="1">
    <citation type="journal article" date="2022" name="DNA Res.">
        <title>Chromosomal-level genome assembly of the orchid tree Bauhinia variegata (Leguminosae; Cercidoideae) supports the allotetraploid origin hypothesis of Bauhinia.</title>
        <authorList>
            <person name="Zhong Y."/>
            <person name="Chen Y."/>
            <person name="Zheng D."/>
            <person name="Pang J."/>
            <person name="Liu Y."/>
            <person name="Luo S."/>
            <person name="Meng S."/>
            <person name="Qian L."/>
            <person name="Wei D."/>
            <person name="Dai S."/>
            <person name="Zhou R."/>
        </authorList>
    </citation>
    <scope>NUCLEOTIDE SEQUENCE [LARGE SCALE GENOMIC DNA]</scope>
    <source>
        <strain evidence="1">BV-YZ2020</strain>
    </source>
</reference>
<dbReference type="Proteomes" id="UP000828941">
    <property type="component" value="Chromosome 8"/>
</dbReference>
<comment type="caution">
    <text evidence="1">The sequence shown here is derived from an EMBL/GenBank/DDBJ whole genome shotgun (WGS) entry which is preliminary data.</text>
</comment>
<protein>
    <submittedName>
        <fullName evidence="1">Uncharacterized protein</fullName>
    </submittedName>
</protein>
<name>A0ACB9MXJ4_BAUVA</name>
<evidence type="ECO:0000313" key="2">
    <source>
        <dbReference type="Proteomes" id="UP000828941"/>
    </source>
</evidence>
<proteinExistence type="predicted"/>
<keyword evidence="2" id="KW-1185">Reference proteome</keyword>
<organism evidence="1 2">
    <name type="scientific">Bauhinia variegata</name>
    <name type="common">Purple orchid tree</name>
    <name type="synonym">Phanera variegata</name>
    <dbReference type="NCBI Taxonomy" id="167791"/>
    <lineage>
        <taxon>Eukaryota</taxon>
        <taxon>Viridiplantae</taxon>
        <taxon>Streptophyta</taxon>
        <taxon>Embryophyta</taxon>
        <taxon>Tracheophyta</taxon>
        <taxon>Spermatophyta</taxon>
        <taxon>Magnoliopsida</taxon>
        <taxon>eudicotyledons</taxon>
        <taxon>Gunneridae</taxon>
        <taxon>Pentapetalae</taxon>
        <taxon>rosids</taxon>
        <taxon>fabids</taxon>
        <taxon>Fabales</taxon>
        <taxon>Fabaceae</taxon>
        <taxon>Cercidoideae</taxon>
        <taxon>Cercideae</taxon>
        <taxon>Bauhiniinae</taxon>
        <taxon>Bauhinia</taxon>
    </lineage>
</organism>
<accession>A0ACB9MXJ4</accession>